<proteinExistence type="inferred from homology"/>
<evidence type="ECO:0000256" key="3">
    <source>
        <dbReference type="ARBA" id="ARBA00023242"/>
    </source>
</evidence>
<feature type="domain" description="C2H2-type" evidence="6">
    <location>
        <begin position="394"/>
        <end position="417"/>
    </location>
</feature>
<evidence type="ECO:0000259" key="6">
    <source>
        <dbReference type="PROSITE" id="PS50157"/>
    </source>
</evidence>
<dbReference type="Pfam" id="PF12066">
    <property type="entry name" value="SERRATE_Ars2_N"/>
    <property type="match status" value="1"/>
</dbReference>
<dbReference type="InterPro" id="IPR000504">
    <property type="entry name" value="RRM_dom"/>
</dbReference>
<dbReference type="GO" id="GO:0031047">
    <property type="term" value="P:regulatory ncRNA-mediated gene silencing"/>
    <property type="evidence" value="ECO:0007669"/>
    <property type="project" value="UniProtKB-ARBA"/>
</dbReference>
<dbReference type="InterPro" id="IPR025239">
    <property type="entry name" value="DUF4187"/>
</dbReference>
<dbReference type="InterPro" id="IPR035979">
    <property type="entry name" value="RBD_domain_sf"/>
</dbReference>
<dbReference type="InterPro" id="IPR012677">
    <property type="entry name" value="Nucleotide-bd_a/b_plait_sf"/>
</dbReference>
<dbReference type="PROSITE" id="PS50157">
    <property type="entry name" value="ZINC_FINGER_C2H2_2"/>
    <property type="match status" value="1"/>
</dbReference>
<evidence type="ECO:0000256" key="2">
    <source>
        <dbReference type="ARBA" id="ARBA00005407"/>
    </source>
</evidence>
<dbReference type="PANTHER" id="PTHR13165:SF0">
    <property type="entry name" value="SERRATE RNA EFFECTOR MOLECULE HOMOLOG"/>
    <property type="match status" value="1"/>
</dbReference>
<dbReference type="InterPro" id="IPR039727">
    <property type="entry name" value="SE/Ars2"/>
</dbReference>
<keyword evidence="4" id="KW-0862">Zinc</keyword>
<dbReference type="PROSITE" id="PS00028">
    <property type="entry name" value="ZINC_FINGER_C2H2_1"/>
    <property type="match status" value="1"/>
</dbReference>
<evidence type="ECO:0000313" key="8">
    <source>
        <dbReference type="Proteomes" id="UP000268162"/>
    </source>
</evidence>
<evidence type="ECO:0000256" key="1">
    <source>
        <dbReference type="ARBA" id="ARBA00004123"/>
    </source>
</evidence>
<name>A0A4V1J4D3_9FUNG</name>
<dbReference type="SUPFAM" id="SSF54928">
    <property type="entry name" value="RNA-binding domain, RBD"/>
    <property type="match status" value="1"/>
</dbReference>
<keyword evidence="8" id="KW-1185">Reference proteome</keyword>
<dbReference type="PANTHER" id="PTHR13165">
    <property type="entry name" value="ARSENITE-RESISTANCE PROTEIN 2"/>
    <property type="match status" value="1"/>
</dbReference>
<dbReference type="Gene3D" id="3.30.70.330">
    <property type="match status" value="1"/>
</dbReference>
<dbReference type="GO" id="GO:0016070">
    <property type="term" value="P:RNA metabolic process"/>
    <property type="evidence" value="ECO:0007669"/>
    <property type="project" value="UniProtKB-ARBA"/>
</dbReference>
<dbReference type="STRING" id="215637.A0A4V1J4D3"/>
<evidence type="ECO:0000256" key="4">
    <source>
        <dbReference type="PROSITE-ProRule" id="PRU00042"/>
    </source>
</evidence>
<comment type="subcellular location">
    <subcellularLocation>
        <location evidence="1">Nucleus</location>
    </subcellularLocation>
</comment>
<dbReference type="Pfam" id="PF00076">
    <property type="entry name" value="RRM_1"/>
    <property type="match status" value="1"/>
</dbReference>
<dbReference type="InterPro" id="IPR021933">
    <property type="entry name" value="SERRATE/Ars2_N"/>
</dbReference>
<organism evidence="7 8">
    <name type="scientific">Dimargaris cristalligena</name>
    <dbReference type="NCBI Taxonomy" id="215637"/>
    <lineage>
        <taxon>Eukaryota</taxon>
        <taxon>Fungi</taxon>
        <taxon>Fungi incertae sedis</taxon>
        <taxon>Zoopagomycota</taxon>
        <taxon>Kickxellomycotina</taxon>
        <taxon>Dimargaritomycetes</taxon>
        <taxon>Dimargaritales</taxon>
        <taxon>Dimargaritaceae</taxon>
        <taxon>Dimargaris</taxon>
    </lineage>
</organism>
<keyword evidence="3" id="KW-0539">Nucleus</keyword>
<accession>A0A4V1J4D3</accession>
<dbReference type="GO" id="GO:0016604">
    <property type="term" value="C:nuclear body"/>
    <property type="evidence" value="ECO:0007669"/>
    <property type="project" value="TreeGrafter"/>
</dbReference>
<dbReference type="Proteomes" id="UP000268162">
    <property type="component" value="Unassembled WGS sequence"/>
</dbReference>
<sequence>MVDPEKLDYMVTLKYFTDYYRSKASGSKHYSSDEIDERYQEYKQNFRGRQHTAFFTAHQEDDWFREKYHPKARAARLHHLSMAKVPRYEHFVRQLEAGAFDNVSMDEPPKGDGETAEPVQNNPDHETHTLFIKTIPPSIGRQRLEEFCSTVPGFQYLALTEANPTKKFHRFGWVKFSPNTDMDTAHQQLDRAKIDEFQFHFNHHQPSSTQQTRLASDICNTPERLTKDLATSKALIETLDAEVNGALAEDVVPRFEGERLLEVREASLLIARGENPEGGEADDASVPRLKLQLDIRLAYLRAIHYFCYYCGSECESAEDFARKCGAHHYRRQPQGAVHKSQSTTNWLAGLDERLAMRTDPSTGAELERMGGKSLDKELEAMSLKHIEKVEEGKYRCALCSKLFKGEAFVVKHIRNKHPDAIQVGDLEENTAFFNNYVRDSRRYQTPATGMLPGQLPGAMGYGFSNPMMGGMMNPAMMMNMGGNGAPGRGMPPGMRADPRQMRSYVDLDAPAEGDMGADNNFL</sequence>
<feature type="region of interest" description="Disordered" evidence="5">
    <location>
        <begin position="104"/>
        <end position="125"/>
    </location>
</feature>
<dbReference type="Pfam" id="PF04959">
    <property type="entry name" value="ARS2"/>
    <property type="match status" value="1"/>
</dbReference>
<gene>
    <name evidence="7" type="ORF">BJ085DRAFT_14053</name>
</gene>
<protein>
    <recommendedName>
        <fullName evidence="6">C2H2-type domain-containing protein</fullName>
    </recommendedName>
</protein>
<dbReference type="EMBL" id="ML002945">
    <property type="protein sequence ID" value="RKP35159.1"/>
    <property type="molecule type" value="Genomic_DNA"/>
</dbReference>
<dbReference type="SMART" id="SM01173">
    <property type="entry name" value="DUF4187"/>
    <property type="match status" value="1"/>
</dbReference>
<dbReference type="InterPro" id="IPR007042">
    <property type="entry name" value="SERRATE/Ars2_C"/>
</dbReference>
<dbReference type="GO" id="GO:0003723">
    <property type="term" value="F:RNA binding"/>
    <property type="evidence" value="ECO:0007669"/>
    <property type="project" value="InterPro"/>
</dbReference>
<keyword evidence="4" id="KW-0479">Metal-binding</keyword>
<keyword evidence="4" id="KW-0863">Zinc-finger</keyword>
<dbReference type="AlphaFoldDB" id="A0A4V1J4D3"/>
<evidence type="ECO:0000256" key="5">
    <source>
        <dbReference type="SAM" id="MobiDB-lite"/>
    </source>
</evidence>
<comment type="similarity">
    <text evidence="2">Belongs to the ARS2 family.</text>
</comment>
<evidence type="ECO:0000313" key="7">
    <source>
        <dbReference type="EMBL" id="RKP35159.1"/>
    </source>
</evidence>
<reference evidence="8" key="1">
    <citation type="journal article" date="2018" name="Nat. Microbiol.">
        <title>Leveraging single-cell genomics to expand the fungal tree of life.</title>
        <authorList>
            <person name="Ahrendt S.R."/>
            <person name="Quandt C.A."/>
            <person name="Ciobanu D."/>
            <person name="Clum A."/>
            <person name="Salamov A."/>
            <person name="Andreopoulos B."/>
            <person name="Cheng J.F."/>
            <person name="Woyke T."/>
            <person name="Pelin A."/>
            <person name="Henrissat B."/>
            <person name="Reynolds N.K."/>
            <person name="Benny G.L."/>
            <person name="Smith M.E."/>
            <person name="James T.Y."/>
            <person name="Grigoriev I.V."/>
        </authorList>
    </citation>
    <scope>NUCLEOTIDE SEQUENCE [LARGE SCALE GENOMIC DNA]</scope>
    <source>
        <strain evidence="8">RSA 468</strain>
    </source>
</reference>
<dbReference type="GO" id="GO:0008270">
    <property type="term" value="F:zinc ion binding"/>
    <property type="evidence" value="ECO:0007669"/>
    <property type="project" value="UniProtKB-KW"/>
</dbReference>
<dbReference type="InterPro" id="IPR013087">
    <property type="entry name" value="Znf_C2H2_type"/>
</dbReference>